<keyword evidence="9" id="KW-1185">Reference proteome</keyword>
<dbReference type="SUPFAM" id="SSF56801">
    <property type="entry name" value="Acetyl-CoA synthetase-like"/>
    <property type="match status" value="1"/>
</dbReference>
<feature type="domain" description="AMP-dependent synthetase/ligase" evidence="7">
    <location>
        <begin position="18"/>
        <end position="428"/>
    </location>
</feature>
<evidence type="ECO:0000256" key="4">
    <source>
        <dbReference type="ARBA" id="ARBA00023098"/>
    </source>
</evidence>
<dbReference type="InterPro" id="IPR020845">
    <property type="entry name" value="AMP-binding_CS"/>
</dbReference>
<evidence type="ECO:0000259" key="7">
    <source>
        <dbReference type="Pfam" id="PF00501"/>
    </source>
</evidence>
<comment type="similarity">
    <text evidence="1">Belongs to the ATP-dependent AMP-binding enzyme family.</text>
</comment>
<gene>
    <name evidence="8" type="ORF">ACFPZN_35160</name>
</gene>
<evidence type="ECO:0000313" key="8">
    <source>
        <dbReference type="EMBL" id="MFC5750887.1"/>
    </source>
</evidence>
<evidence type="ECO:0000256" key="6">
    <source>
        <dbReference type="ARBA" id="ARBA00032875"/>
    </source>
</evidence>
<keyword evidence="2" id="KW-0436">Ligase</keyword>
<dbReference type="CDD" id="cd05907">
    <property type="entry name" value="VL_LC_FACS_like"/>
    <property type="match status" value="1"/>
</dbReference>
<dbReference type="Gene3D" id="3.40.50.12780">
    <property type="entry name" value="N-terminal domain of ligase-like"/>
    <property type="match status" value="1"/>
</dbReference>
<keyword evidence="3" id="KW-0276">Fatty acid metabolism</keyword>
<evidence type="ECO:0000313" key="9">
    <source>
        <dbReference type="Proteomes" id="UP001596074"/>
    </source>
</evidence>
<dbReference type="InterPro" id="IPR000873">
    <property type="entry name" value="AMP-dep_synth/lig_dom"/>
</dbReference>
<dbReference type="InterPro" id="IPR045851">
    <property type="entry name" value="AMP-bd_C_sf"/>
</dbReference>
<evidence type="ECO:0000256" key="5">
    <source>
        <dbReference type="ARBA" id="ARBA00024484"/>
    </source>
</evidence>
<dbReference type="PANTHER" id="PTHR43272:SF32">
    <property type="entry name" value="AMP-DEPENDENT SYNTHETASE_LIGASE DOMAIN-CONTAINING PROTEIN"/>
    <property type="match status" value="1"/>
</dbReference>
<accession>A0ABW1A8H2</accession>
<evidence type="ECO:0000256" key="1">
    <source>
        <dbReference type="ARBA" id="ARBA00006432"/>
    </source>
</evidence>
<evidence type="ECO:0000256" key="2">
    <source>
        <dbReference type="ARBA" id="ARBA00022598"/>
    </source>
</evidence>
<name>A0ABW1A8H2_9ACTN</name>
<keyword evidence="4" id="KW-0443">Lipid metabolism</keyword>
<dbReference type="EMBL" id="JBHSON010000060">
    <property type="protein sequence ID" value="MFC5750887.1"/>
    <property type="molecule type" value="Genomic_DNA"/>
</dbReference>
<reference evidence="9" key="1">
    <citation type="journal article" date="2019" name="Int. J. Syst. Evol. Microbiol.">
        <title>The Global Catalogue of Microorganisms (GCM) 10K type strain sequencing project: providing services to taxonomists for standard genome sequencing and annotation.</title>
        <authorList>
            <consortium name="The Broad Institute Genomics Platform"/>
            <consortium name="The Broad Institute Genome Sequencing Center for Infectious Disease"/>
            <person name="Wu L."/>
            <person name="Ma J."/>
        </authorList>
    </citation>
    <scope>NUCLEOTIDE SEQUENCE [LARGE SCALE GENOMIC DNA]</scope>
    <source>
        <strain evidence="9">KCTC 42087</strain>
    </source>
</reference>
<dbReference type="Gene3D" id="3.30.300.30">
    <property type="match status" value="1"/>
</dbReference>
<dbReference type="PROSITE" id="PS00455">
    <property type="entry name" value="AMP_BINDING"/>
    <property type="match status" value="1"/>
</dbReference>
<proteinExistence type="inferred from homology"/>
<dbReference type="RefSeq" id="WP_378286720.1">
    <property type="nucleotide sequence ID" value="NZ_JBHSON010000060.1"/>
</dbReference>
<dbReference type="Proteomes" id="UP001596074">
    <property type="component" value="Unassembled WGS sequence"/>
</dbReference>
<protein>
    <recommendedName>
        <fullName evidence="6">Acyl-CoA synthetase</fullName>
    </recommendedName>
</protein>
<dbReference type="InterPro" id="IPR042099">
    <property type="entry name" value="ANL_N_sf"/>
</dbReference>
<comment type="catalytic activity">
    <reaction evidence="5">
        <text>a long-chain fatty acid + ATP + CoA = a long-chain fatty acyl-CoA + AMP + diphosphate</text>
        <dbReference type="Rhea" id="RHEA:15421"/>
        <dbReference type="ChEBI" id="CHEBI:30616"/>
        <dbReference type="ChEBI" id="CHEBI:33019"/>
        <dbReference type="ChEBI" id="CHEBI:57287"/>
        <dbReference type="ChEBI" id="CHEBI:57560"/>
        <dbReference type="ChEBI" id="CHEBI:83139"/>
        <dbReference type="ChEBI" id="CHEBI:456215"/>
        <dbReference type="EC" id="6.2.1.3"/>
    </reaction>
    <physiologicalReaction direction="left-to-right" evidence="5">
        <dbReference type="Rhea" id="RHEA:15422"/>
    </physiologicalReaction>
</comment>
<dbReference type="Pfam" id="PF00501">
    <property type="entry name" value="AMP-binding"/>
    <property type="match status" value="1"/>
</dbReference>
<sequence length="607" mass="65326">MSPLPDGCERTVPALLHYNARHFGESTALTTGVGPGTHTVTWARLRDDVAAFALGLRALGLRRGDRMLIMMSKRPEHWVADLAAAHLGAISCSAYDTLSTADIRHAARHSAAHVIVLEGAEQVTRWMPVLDELPRSVSVVVVDPTAVPDDDRFVGYTEVHGRGVADPESAAVLEEAVRPDDPLCMIYTSGTTGAAKGVVLSHRNVLEASAALHASSPVPEQPRSISYLPLAHIAERLFGIYLPLLTAGQAVMCPDPAELPTALRIVRPDTFGAVPRTWEKLAAALRSTLDGLPATERVAVDEARRFCLDVHRRRAARQQIPPEESARLAELDVSRLRALRAAVGLENARRLTVGAAPIPTKVLEFLASVGLPVLELYGLSETSGVVSLSTPDRFATGAVGAPIPGTEVRIADDGEIRVRGPVVFLGYLRADGTVEPDTDTDGWLATGDLGRVDDDGLLYITGRKKDILITSGGKNIAPAKIEAPLRTHPLIGHALVVGDRRKYVTALLTLDEQTAPDWARAHDVGTADLAELAAHPVVLAEIDRLVAAANTELSRVEQVKAFRVLAAPWTTRTGELTPTLKVRRSAVTERYAAQIDDMYPRQEGRSE</sequence>
<comment type="caution">
    <text evidence="8">The sequence shown here is derived from an EMBL/GenBank/DDBJ whole genome shotgun (WGS) entry which is preliminary data.</text>
</comment>
<organism evidence="8 9">
    <name type="scientific">Actinomadura rugatobispora</name>
    <dbReference type="NCBI Taxonomy" id="1994"/>
    <lineage>
        <taxon>Bacteria</taxon>
        <taxon>Bacillati</taxon>
        <taxon>Actinomycetota</taxon>
        <taxon>Actinomycetes</taxon>
        <taxon>Streptosporangiales</taxon>
        <taxon>Thermomonosporaceae</taxon>
        <taxon>Actinomadura</taxon>
    </lineage>
</organism>
<dbReference type="PANTHER" id="PTHR43272">
    <property type="entry name" value="LONG-CHAIN-FATTY-ACID--COA LIGASE"/>
    <property type="match status" value="1"/>
</dbReference>
<dbReference type="Pfam" id="PF23562">
    <property type="entry name" value="AMP-binding_C_3"/>
    <property type="match status" value="1"/>
</dbReference>
<evidence type="ECO:0000256" key="3">
    <source>
        <dbReference type="ARBA" id="ARBA00022832"/>
    </source>
</evidence>